<gene>
    <name evidence="2" type="ORF">V6N11_071421</name>
</gene>
<feature type="region of interest" description="Disordered" evidence="1">
    <location>
        <begin position="1"/>
        <end position="106"/>
    </location>
</feature>
<dbReference type="EMBL" id="JBBPBN010000003">
    <property type="protein sequence ID" value="KAK9043070.1"/>
    <property type="molecule type" value="Genomic_DNA"/>
</dbReference>
<feature type="compositionally biased region" description="Low complexity" evidence="1">
    <location>
        <begin position="60"/>
        <end position="78"/>
    </location>
</feature>
<name>A0ABR2U0D8_9ROSI</name>
<comment type="caution">
    <text evidence="2">The sequence shown here is derived from an EMBL/GenBank/DDBJ whole genome shotgun (WGS) entry which is preliminary data.</text>
</comment>
<organism evidence="2 3">
    <name type="scientific">Hibiscus sabdariffa</name>
    <name type="common">roselle</name>
    <dbReference type="NCBI Taxonomy" id="183260"/>
    <lineage>
        <taxon>Eukaryota</taxon>
        <taxon>Viridiplantae</taxon>
        <taxon>Streptophyta</taxon>
        <taxon>Embryophyta</taxon>
        <taxon>Tracheophyta</taxon>
        <taxon>Spermatophyta</taxon>
        <taxon>Magnoliopsida</taxon>
        <taxon>eudicotyledons</taxon>
        <taxon>Gunneridae</taxon>
        <taxon>Pentapetalae</taxon>
        <taxon>rosids</taxon>
        <taxon>malvids</taxon>
        <taxon>Malvales</taxon>
        <taxon>Malvaceae</taxon>
        <taxon>Malvoideae</taxon>
        <taxon>Hibiscus</taxon>
    </lineage>
</organism>
<proteinExistence type="predicted"/>
<evidence type="ECO:0000313" key="3">
    <source>
        <dbReference type="Proteomes" id="UP001396334"/>
    </source>
</evidence>
<feature type="compositionally biased region" description="Low complexity" evidence="1">
    <location>
        <begin position="169"/>
        <end position="185"/>
    </location>
</feature>
<feature type="region of interest" description="Disordered" evidence="1">
    <location>
        <begin position="224"/>
        <end position="320"/>
    </location>
</feature>
<dbReference type="Proteomes" id="UP001396334">
    <property type="component" value="Unassembled WGS sequence"/>
</dbReference>
<evidence type="ECO:0000256" key="1">
    <source>
        <dbReference type="SAM" id="MobiDB-lite"/>
    </source>
</evidence>
<accession>A0ABR2U0D8</accession>
<protein>
    <submittedName>
        <fullName evidence="2">Uncharacterized protein</fullName>
    </submittedName>
</protein>
<feature type="region of interest" description="Disordered" evidence="1">
    <location>
        <begin position="160"/>
        <end position="191"/>
    </location>
</feature>
<feature type="compositionally biased region" description="Low complexity" evidence="1">
    <location>
        <begin position="34"/>
        <end position="46"/>
    </location>
</feature>
<feature type="compositionally biased region" description="Low complexity" evidence="1">
    <location>
        <begin position="224"/>
        <end position="239"/>
    </location>
</feature>
<sequence length="484" mass="53254">MRKMNVVDAAPINMAMPTPPASPVPEAEARVEDSAPPSLAEPAAPAEQHRTPPPSPPIIPVSSHTTTASHATTPAAPAERSRTKTPDTPLGSTASTPPSPPAPAQSEEVALPLPYMLLWSQLQRIEARQMNFQVEFKVFQSNLIKFLNFQFPASAAFFGQPSHPPPQPSVSAAATAAQPSTNTSAKEGATEEVHLSFDDKNDIFDWQSPRDHLLTLGPVITTPAPAAPILSTTPTPTTSNVAERPTPDSPARKRGKMTAGRTIGRDDPSSPEEEADQRPAKRRRRYHVINVDSDDDDSSAELPVPKPRGGGRPAPCQEKKKVSRCEEAVLGLHHMRQKYQLHFKECMIQELCELLWLPETGSRQIIFCILEVPGFMPGMINQAEYRSSSIVAVKSCTEATWSIKAQNLLRQSFGPEFSAPADKRSIERDFDFISIFFSMSLFYERVRKKAERWSKSKTRSPSALRILGVQVQPKKSNFIKATLF</sequence>
<evidence type="ECO:0000313" key="2">
    <source>
        <dbReference type="EMBL" id="KAK9043070.1"/>
    </source>
</evidence>
<reference evidence="2 3" key="1">
    <citation type="journal article" date="2024" name="G3 (Bethesda)">
        <title>Genome assembly of Hibiscus sabdariffa L. provides insights into metabolisms of medicinal natural products.</title>
        <authorList>
            <person name="Kim T."/>
        </authorList>
    </citation>
    <scope>NUCLEOTIDE SEQUENCE [LARGE SCALE GENOMIC DNA]</scope>
    <source>
        <strain evidence="2">TK-2024</strain>
        <tissue evidence="2">Old leaves</tissue>
    </source>
</reference>
<keyword evidence="3" id="KW-1185">Reference proteome</keyword>